<evidence type="ECO:0000259" key="4">
    <source>
        <dbReference type="SMART" id="SM00198"/>
    </source>
</evidence>
<dbReference type="SMART" id="SM00198">
    <property type="entry name" value="SCP"/>
    <property type="match status" value="1"/>
</dbReference>
<keyword evidence="2" id="KW-0964">Secreted</keyword>
<evidence type="ECO:0000256" key="2">
    <source>
        <dbReference type="ARBA" id="ARBA00022525"/>
    </source>
</evidence>
<keyword evidence="3" id="KW-0732">Signal</keyword>
<dbReference type="EnsemblMetazoa" id="MESCA000634-RA">
    <property type="protein sequence ID" value="MESCA000634-PA"/>
    <property type="gene ID" value="MESCA000634"/>
</dbReference>
<comment type="subcellular location">
    <subcellularLocation>
        <location evidence="1">Secreted</location>
    </subcellularLocation>
</comment>
<dbReference type="Gene3D" id="3.40.33.10">
    <property type="entry name" value="CAP"/>
    <property type="match status" value="1"/>
</dbReference>
<dbReference type="Proteomes" id="UP000015102">
    <property type="component" value="Unassembled WGS sequence"/>
</dbReference>
<reference evidence="6" key="1">
    <citation type="submission" date="2013-02" db="EMBL/GenBank/DDBJ databases">
        <authorList>
            <person name="Hughes D."/>
        </authorList>
    </citation>
    <scope>NUCLEOTIDE SEQUENCE</scope>
    <source>
        <strain>Durham</strain>
        <strain evidence="6">NC isolate 2 -- Noor lab</strain>
    </source>
</reference>
<evidence type="ECO:0000256" key="3">
    <source>
        <dbReference type="SAM" id="SignalP"/>
    </source>
</evidence>
<dbReference type="Pfam" id="PF00188">
    <property type="entry name" value="CAP"/>
    <property type="match status" value="1"/>
</dbReference>
<feature type="signal peptide" evidence="3">
    <location>
        <begin position="1"/>
        <end position="18"/>
    </location>
</feature>
<reference evidence="5" key="2">
    <citation type="submission" date="2015-06" db="UniProtKB">
        <authorList>
            <consortium name="EnsemblMetazoa"/>
        </authorList>
    </citation>
    <scope>IDENTIFICATION</scope>
</reference>
<evidence type="ECO:0000313" key="5">
    <source>
        <dbReference type="EnsemblMetazoa" id="MESCA000634-PA"/>
    </source>
</evidence>
<dbReference type="GO" id="GO:0005576">
    <property type="term" value="C:extracellular region"/>
    <property type="evidence" value="ECO:0007669"/>
    <property type="project" value="UniProtKB-SubCell"/>
</dbReference>
<evidence type="ECO:0000313" key="6">
    <source>
        <dbReference type="Proteomes" id="UP000015102"/>
    </source>
</evidence>
<dbReference type="EMBL" id="CAQQ02171025">
    <property type="status" value="NOT_ANNOTATED_CDS"/>
    <property type="molecule type" value="Genomic_DNA"/>
</dbReference>
<feature type="domain" description="SCP" evidence="4">
    <location>
        <begin position="57"/>
        <end position="174"/>
    </location>
</feature>
<proteinExistence type="predicted"/>
<organism evidence="5 6">
    <name type="scientific">Megaselia scalaris</name>
    <name type="common">Humpbacked fly</name>
    <name type="synonym">Phora scalaris</name>
    <dbReference type="NCBI Taxonomy" id="36166"/>
    <lineage>
        <taxon>Eukaryota</taxon>
        <taxon>Metazoa</taxon>
        <taxon>Ecdysozoa</taxon>
        <taxon>Arthropoda</taxon>
        <taxon>Hexapoda</taxon>
        <taxon>Insecta</taxon>
        <taxon>Pterygota</taxon>
        <taxon>Neoptera</taxon>
        <taxon>Endopterygota</taxon>
        <taxon>Diptera</taxon>
        <taxon>Brachycera</taxon>
        <taxon>Muscomorpha</taxon>
        <taxon>Platypezoidea</taxon>
        <taxon>Phoridae</taxon>
        <taxon>Megaseliini</taxon>
        <taxon>Megaselia</taxon>
    </lineage>
</organism>
<dbReference type="STRING" id="36166.T1GBK0"/>
<dbReference type="InterPro" id="IPR035940">
    <property type="entry name" value="CAP_sf"/>
</dbReference>
<dbReference type="SUPFAM" id="SSF55797">
    <property type="entry name" value="PR-1-like"/>
    <property type="match status" value="1"/>
</dbReference>
<feature type="chain" id="PRO_5004577243" description="SCP domain-containing protein" evidence="3">
    <location>
        <begin position="19"/>
        <end position="177"/>
    </location>
</feature>
<dbReference type="HOGENOM" id="CLU_035730_7_2_1"/>
<sequence length="177" mass="20181">MFLKYLIVLAILFIAASATDYCNPDLCRQGKAHIGCNNNGKLSSSCPANSQFFNMQVLKNQIVRAHNEKRNRVAGGFIPKHSPAFRMATIQWDDELAYLAGLNVKSCKYGHDQCRNTDTFEYSGQNLAKTWWKGMNQNISMLIQDNIEGWFDEYKKSDMSKINKSLTKRNQLLDTSL</sequence>
<evidence type="ECO:0000256" key="1">
    <source>
        <dbReference type="ARBA" id="ARBA00004613"/>
    </source>
</evidence>
<dbReference type="InterPro" id="IPR014044">
    <property type="entry name" value="CAP_dom"/>
</dbReference>
<dbReference type="CDD" id="cd05380">
    <property type="entry name" value="CAP_euk"/>
    <property type="match status" value="1"/>
</dbReference>
<name>T1GBK0_MEGSC</name>
<accession>T1GBK0</accession>
<dbReference type="AlphaFoldDB" id="T1GBK0"/>
<protein>
    <recommendedName>
        <fullName evidence="4">SCP domain-containing protein</fullName>
    </recommendedName>
</protein>
<dbReference type="OMA" id="FRMATIQ"/>
<keyword evidence="6" id="KW-1185">Reference proteome</keyword>